<dbReference type="Proteomes" id="UP000467130">
    <property type="component" value="Chromosome"/>
</dbReference>
<dbReference type="AlphaFoldDB" id="A0A7I7Q5G8"/>
<sequence>MRNRVAHMEPLVDIEPMSYHRTIARLLNAIDPTLKDWYTATSRIPEICRRRPVL</sequence>
<protein>
    <submittedName>
        <fullName evidence="1">Uncharacterized protein</fullName>
    </submittedName>
</protein>
<keyword evidence="2" id="KW-1185">Reference proteome</keyword>
<name>A0A7I7Q5G8_9MYCO</name>
<evidence type="ECO:0000313" key="2">
    <source>
        <dbReference type="Proteomes" id="UP000467130"/>
    </source>
</evidence>
<gene>
    <name evidence="1" type="ORF">MSTO_15070</name>
</gene>
<dbReference type="EMBL" id="AP022587">
    <property type="protein sequence ID" value="BBY21302.1"/>
    <property type="molecule type" value="Genomic_DNA"/>
</dbReference>
<accession>A0A7I7Q5G8</accession>
<evidence type="ECO:0000313" key="1">
    <source>
        <dbReference type="EMBL" id="BBY21302.1"/>
    </source>
</evidence>
<dbReference type="KEGG" id="msto:MSTO_15070"/>
<organism evidence="1 2">
    <name type="scientific">Mycobacterium stomatepiae</name>
    <dbReference type="NCBI Taxonomy" id="470076"/>
    <lineage>
        <taxon>Bacteria</taxon>
        <taxon>Bacillati</taxon>
        <taxon>Actinomycetota</taxon>
        <taxon>Actinomycetes</taxon>
        <taxon>Mycobacteriales</taxon>
        <taxon>Mycobacteriaceae</taxon>
        <taxon>Mycobacterium</taxon>
        <taxon>Mycobacterium simiae complex</taxon>
    </lineage>
</organism>
<reference evidence="1 2" key="1">
    <citation type="journal article" date="2019" name="Emerg. Microbes Infect.">
        <title>Comprehensive subspecies identification of 175 nontuberculous mycobacteria species based on 7547 genomic profiles.</title>
        <authorList>
            <person name="Matsumoto Y."/>
            <person name="Kinjo T."/>
            <person name="Motooka D."/>
            <person name="Nabeya D."/>
            <person name="Jung N."/>
            <person name="Uechi K."/>
            <person name="Horii T."/>
            <person name="Iida T."/>
            <person name="Fujita J."/>
            <person name="Nakamura S."/>
        </authorList>
    </citation>
    <scope>NUCLEOTIDE SEQUENCE [LARGE SCALE GENOMIC DNA]</scope>
    <source>
        <strain evidence="1 2">JCM 17783</strain>
    </source>
</reference>
<proteinExistence type="predicted"/>